<reference evidence="1 2" key="1">
    <citation type="journal article" date="2019" name="Nat. Ecol. Evol.">
        <title>Megaphylogeny resolves global patterns of mushroom evolution.</title>
        <authorList>
            <person name="Varga T."/>
            <person name="Krizsan K."/>
            <person name="Foldi C."/>
            <person name="Dima B."/>
            <person name="Sanchez-Garcia M."/>
            <person name="Sanchez-Ramirez S."/>
            <person name="Szollosi G.J."/>
            <person name="Szarkandi J.G."/>
            <person name="Papp V."/>
            <person name="Albert L."/>
            <person name="Andreopoulos W."/>
            <person name="Angelini C."/>
            <person name="Antonin V."/>
            <person name="Barry K.W."/>
            <person name="Bougher N.L."/>
            <person name="Buchanan P."/>
            <person name="Buyck B."/>
            <person name="Bense V."/>
            <person name="Catcheside P."/>
            <person name="Chovatia M."/>
            <person name="Cooper J."/>
            <person name="Damon W."/>
            <person name="Desjardin D."/>
            <person name="Finy P."/>
            <person name="Geml J."/>
            <person name="Haridas S."/>
            <person name="Hughes K."/>
            <person name="Justo A."/>
            <person name="Karasinski D."/>
            <person name="Kautmanova I."/>
            <person name="Kiss B."/>
            <person name="Kocsube S."/>
            <person name="Kotiranta H."/>
            <person name="LaButti K.M."/>
            <person name="Lechner B.E."/>
            <person name="Liimatainen K."/>
            <person name="Lipzen A."/>
            <person name="Lukacs Z."/>
            <person name="Mihaltcheva S."/>
            <person name="Morgado L.N."/>
            <person name="Niskanen T."/>
            <person name="Noordeloos M.E."/>
            <person name="Ohm R.A."/>
            <person name="Ortiz-Santana B."/>
            <person name="Ovrebo C."/>
            <person name="Racz N."/>
            <person name="Riley R."/>
            <person name="Savchenko A."/>
            <person name="Shiryaev A."/>
            <person name="Soop K."/>
            <person name="Spirin V."/>
            <person name="Szebenyi C."/>
            <person name="Tomsovsky M."/>
            <person name="Tulloss R.E."/>
            <person name="Uehling J."/>
            <person name="Grigoriev I.V."/>
            <person name="Vagvolgyi C."/>
            <person name="Papp T."/>
            <person name="Martin F.M."/>
            <person name="Miettinen O."/>
            <person name="Hibbett D.S."/>
            <person name="Nagy L.G."/>
        </authorList>
    </citation>
    <scope>NUCLEOTIDE SEQUENCE [LARGE SCALE GENOMIC DNA]</scope>
    <source>
        <strain evidence="1 2">NL-1719</strain>
    </source>
</reference>
<dbReference type="EMBL" id="ML208689">
    <property type="protein sequence ID" value="TFK61153.1"/>
    <property type="molecule type" value="Genomic_DNA"/>
</dbReference>
<sequence>MAFQNPKNSCLLISPSPRVPREIENVIFEIALENCIQDATSLFLVAKRVQSWLLPKVFSVVILSEQRYFPTKFTLEKFQKYGRHVRHLCICEDQLSRDTIDVDSTNVMTESIINICLSLCPNIVSFAAWDKATRLSIDFDVITGCSSLQRLSFNPLPLLGITATHGGPRIVVVSKVTPQRQQNPSNSDIFPNITHLDIHHGRYPALIDPPDHEHLAVHFPRLTHLAFYHDFGTKAKSLLSLLDRTLFPHLRVLLLWKFSDTMGLCKKSDVGHRWRKLPLEIPKDEERIVVMYHGRKDWELGARGKGMDMWSFADQVVSERRRSN</sequence>
<protein>
    <submittedName>
        <fullName evidence="1">Uncharacterized protein</fullName>
    </submittedName>
</protein>
<proteinExistence type="predicted"/>
<keyword evidence="2" id="KW-1185">Reference proteome</keyword>
<gene>
    <name evidence="1" type="ORF">BDN72DRAFT_965327</name>
</gene>
<dbReference type="Proteomes" id="UP000308600">
    <property type="component" value="Unassembled WGS sequence"/>
</dbReference>
<evidence type="ECO:0000313" key="1">
    <source>
        <dbReference type="EMBL" id="TFK61153.1"/>
    </source>
</evidence>
<accession>A0ACD3A646</accession>
<evidence type="ECO:0000313" key="2">
    <source>
        <dbReference type="Proteomes" id="UP000308600"/>
    </source>
</evidence>
<name>A0ACD3A646_9AGAR</name>
<organism evidence="1 2">
    <name type="scientific">Pluteus cervinus</name>
    <dbReference type="NCBI Taxonomy" id="181527"/>
    <lineage>
        <taxon>Eukaryota</taxon>
        <taxon>Fungi</taxon>
        <taxon>Dikarya</taxon>
        <taxon>Basidiomycota</taxon>
        <taxon>Agaricomycotina</taxon>
        <taxon>Agaricomycetes</taxon>
        <taxon>Agaricomycetidae</taxon>
        <taxon>Agaricales</taxon>
        <taxon>Pluteineae</taxon>
        <taxon>Pluteaceae</taxon>
        <taxon>Pluteus</taxon>
    </lineage>
</organism>